<dbReference type="Gene3D" id="2.60.120.260">
    <property type="entry name" value="Galactose-binding domain-like"/>
    <property type="match status" value="1"/>
</dbReference>
<evidence type="ECO:0000313" key="1">
    <source>
        <dbReference type="EMBL" id="PXA04401.1"/>
    </source>
</evidence>
<dbReference type="AlphaFoldDB" id="A0A317ZLY6"/>
<dbReference type="EMBL" id="QHJQ01000004">
    <property type="protein sequence ID" value="PXA04401.1"/>
    <property type="molecule type" value="Genomic_DNA"/>
</dbReference>
<keyword evidence="2" id="KW-1185">Reference proteome</keyword>
<evidence type="ECO:0008006" key="3">
    <source>
        <dbReference type="Google" id="ProtNLM"/>
    </source>
</evidence>
<proteinExistence type="predicted"/>
<organism evidence="1 2">
    <name type="scientific">Coraliomargarita sinensis</name>
    <dbReference type="NCBI Taxonomy" id="2174842"/>
    <lineage>
        <taxon>Bacteria</taxon>
        <taxon>Pseudomonadati</taxon>
        <taxon>Verrucomicrobiota</taxon>
        <taxon>Opitutia</taxon>
        <taxon>Puniceicoccales</taxon>
        <taxon>Coraliomargaritaceae</taxon>
        <taxon>Coraliomargarita</taxon>
    </lineage>
</organism>
<reference evidence="1 2" key="1">
    <citation type="submission" date="2018-05" db="EMBL/GenBank/DDBJ databases">
        <title>Coraliomargarita sinensis sp. nov., isolated from a marine solar saltern.</title>
        <authorList>
            <person name="Zhou L.Y."/>
        </authorList>
    </citation>
    <scope>NUCLEOTIDE SEQUENCE [LARGE SCALE GENOMIC DNA]</scope>
    <source>
        <strain evidence="1 2">WN38</strain>
    </source>
</reference>
<sequence>MFDLGQSYELDGMHIWNYNSPESRGIEDVNIKFATTLTGTFGSTDETDTGWGTATAETFTQASKLNTYTGETYSLGSTVTARYVLFDIQTNYGDSYVGLDEVRFTGTAVPEPSSFALLASCFGLTWIMVRRR</sequence>
<dbReference type="InterPro" id="IPR008979">
    <property type="entry name" value="Galactose-bd-like_sf"/>
</dbReference>
<comment type="caution">
    <text evidence="1">The sequence shown here is derived from an EMBL/GenBank/DDBJ whole genome shotgun (WGS) entry which is preliminary data.</text>
</comment>
<dbReference type="InParanoid" id="A0A317ZLY6"/>
<dbReference type="Proteomes" id="UP000247099">
    <property type="component" value="Unassembled WGS sequence"/>
</dbReference>
<evidence type="ECO:0000313" key="2">
    <source>
        <dbReference type="Proteomes" id="UP000247099"/>
    </source>
</evidence>
<dbReference type="SUPFAM" id="SSF49785">
    <property type="entry name" value="Galactose-binding domain-like"/>
    <property type="match status" value="1"/>
</dbReference>
<protein>
    <recommendedName>
        <fullName evidence="3">PEP-CTERM protein-sorting domain-containing protein</fullName>
    </recommendedName>
</protein>
<gene>
    <name evidence="1" type="ORF">DDZ13_07670</name>
</gene>
<name>A0A317ZLY6_9BACT</name>
<accession>A0A317ZLY6</accession>